<dbReference type="AlphaFoldDB" id="A0A0J6YP13"/>
<reference evidence="2" key="1">
    <citation type="journal article" date="2010" name="Genome Res.">
        <title>Population genomic sequencing of Coccidioides fungi reveals recent hybridization and transposon control.</title>
        <authorList>
            <person name="Neafsey D.E."/>
            <person name="Barker B.M."/>
            <person name="Sharpton T.J."/>
            <person name="Stajich J.E."/>
            <person name="Park D.J."/>
            <person name="Whiston E."/>
            <person name="Hung C.-Y."/>
            <person name="McMahan C."/>
            <person name="White J."/>
            <person name="Sykes S."/>
            <person name="Heiman D."/>
            <person name="Young S."/>
            <person name="Zeng Q."/>
            <person name="Abouelleil A."/>
            <person name="Aftuck L."/>
            <person name="Bessette D."/>
            <person name="Brown A."/>
            <person name="FitzGerald M."/>
            <person name="Lui A."/>
            <person name="Macdonald J.P."/>
            <person name="Priest M."/>
            <person name="Orbach M.J."/>
            <person name="Galgiani J.N."/>
            <person name="Kirkland T.N."/>
            <person name="Cole G.T."/>
            <person name="Birren B.W."/>
            <person name="Henn M.R."/>
            <person name="Taylor J.W."/>
            <person name="Rounsley S.D."/>
        </authorList>
    </citation>
    <scope>NUCLEOTIDE SEQUENCE [LARGE SCALE GENOMIC DNA]</scope>
    <source>
        <strain evidence="2">RMSCC 2394</strain>
    </source>
</reference>
<accession>A0A0J6YP13</accession>
<dbReference type="Proteomes" id="UP000054565">
    <property type="component" value="Unassembled WGS sequence"/>
</dbReference>
<organism evidence="1 2">
    <name type="scientific">Coccidioides immitis RMSCC 2394</name>
    <dbReference type="NCBI Taxonomy" id="404692"/>
    <lineage>
        <taxon>Eukaryota</taxon>
        <taxon>Fungi</taxon>
        <taxon>Dikarya</taxon>
        <taxon>Ascomycota</taxon>
        <taxon>Pezizomycotina</taxon>
        <taxon>Eurotiomycetes</taxon>
        <taxon>Eurotiomycetidae</taxon>
        <taxon>Onygenales</taxon>
        <taxon>Onygenaceae</taxon>
        <taxon>Coccidioides</taxon>
    </lineage>
</organism>
<name>A0A0J6YP13_COCIT</name>
<gene>
    <name evidence="1" type="ORF">CIRG_08354</name>
</gene>
<proteinExistence type="predicted"/>
<sequence length="107" mass="12345">MPLRASCPSREVGFPVTLYSPSFDRFFFLPASRRGCTLRCRMGETEQPPRRTAVIVSPGACKEGCHTNYVFLIYTRKRALDKLAARLFARRSICFRPPKIPYRWGEL</sequence>
<evidence type="ECO:0000313" key="1">
    <source>
        <dbReference type="EMBL" id="KMP08673.1"/>
    </source>
</evidence>
<dbReference type="EMBL" id="DS028098">
    <property type="protein sequence ID" value="KMP08673.1"/>
    <property type="molecule type" value="Genomic_DNA"/>
</dbReference>
<evidence type="ECO:0000313" key="2">
    <source>
        <dbReference type="Proteomes" id="UP000054565"/>
    </source>
</evidence>
<protein>
    <submittedName>
        <fullName evidence="1">Uncharacterized protein</fullName>
    </submittedName>
</protein>